<dbReference type="RefSeq" id="WP_190916040.1">
    <property type="nucleotide sequence ID" value="NZ_JACXIZ010000013.1"/>
</dbReference>
<comment type="caution">
    <text evidence="2">The sequence shown here is derived from an EMBL/GenBank/DDBJ whole genome shotgun (WGS) entry which is preliminary data.</text>
</comment>
<dbReference type="AlphaFoldDB" id="A0A927GRQ5"/>
<feature type="compositionally biased region" description="Low complexity" evidence="1">
    <location>
        <begin position="24"/>
        <end position="50"/>
    </location>
</feature>
<sequence>MTDQLSASENAAQDAAEPRKISLADAVKQKLAQKKQAQQAQGKQQKHQSAGNQPAMKSQNTKKINNQRKRMGV</sequence>
<feature type="region of interest" description="Disordered" evidence="1">
    <location>
        <begin position="1"/>
        <end position="73"/>
    </location>
</feature>
<reference evidence="2" key="1">
    <citation type="submission" date="2020-09" db="EMBL/GenBank/DDBJ databases">
        <title>A novel bacterium of genus Paenibacillus, isolated from South China Sea.</title>
        <authorList>
            <person name="Huang H."/>
            <person name="Mo K."/>
            <person name="Hu Y."/>
        </authorList>
    </citation>
    <scope>NUCLEOTIDE SEQUENCE</scope>
    <source>
        <strain evidence="2">IB182496</strain>
    </source>
</reference>
<evidence type="ECO:0000313" key="3">
    <source>
        <dbReference type="Proteomes" id="UP000621560"/>
    </source>
</evidence>
<protein>
    <submittedName>
        <fullName evidence="2">Uncharacterized protein</fullName>
    </submittedName>
</protein>
<evidence type="ECO:0000313" key="2">
    <source>
        <dbReference type="EMBL" id="MBD2844922.1"/>
    </source>
</evidence>
<feature type="compositionally biased region" description="Polar residues" evidence="1">
    <location>
        <begin position="1"/>
        <end position="11"/>
    </location>
</feature>
<evidence type="ECO:0000256" key="1">
    <source>
        <dbReference type="SAM" id="MobiDB-lite"/>
    </source>
</evidence>
<dbReference type="EMBL" id="JACXIZ010000013">
    <property type="protein sequence ID" value="MBD2844922.1"/>
    <property type="molecule type" value="Genomic_DNA"/>
</dbReference>
<keyword evidence="3" id="KW-1185">Reference proteome</keyword>
<proteinExistence type="predicted"/>
<gene>
    <name evidence="2" type="ORF">IDH44_06955</name>
</gene>
<name>A0A927GRQ5_9BACL</name>
<organism evidence="2 3">
    <name type="scientific">Paenibacillus sabuli</name>
    <dbReference type="NCBI Taxonomy" id="2772509"/>
    <lineage>
        <taxon>Bacteria</taxon>
        <taxon>Bacillati</taxon>
        <taxon>Bacillota</taxon>
        <taxon>Bacilli</taxon>
        <taxon>Bacillales</taxon>
        <taxon>Paenibacillaceae</taxon>
        <taxon>Paenibacillus</taxon>
    </lineage>
</organism>
<accession>A0A927GRQ5</accession>
<dbReference type="Proteomes" id="UP000621560">
    <property type="component" value="Unassembled WGS sequence"/>
</dbReference>
<feature type="compositionally biased region" description="Polar residues" evidence="1">
    <location>
        <begin position="51"/>
        <end position="64"/>
    </location>
</feature>